<gene>
    <name evidence="7" type="ORF">EV674_107100</name>
</gene>
<feature type="DNA-binding region" description="H-T-H motif" evidence="5">
    <location>
        <begin position="33"/>
        <end position="52"/>
    </location>
</feature>
<dbReference type="InterPro" id="IPR001647">
    <property type="entry name" value="HTH_TetR"/>
</dbReference>
<dbReference type="Pfam" id="PF08361">
    <property type="entry name" value="TetR_C_2"/>
    <property type="match status" value="1"/>
</dbReference>
<evidence type="ECO:0000256" key="2">
    <source>
        <dbReference type="ARBA" id="ARBA00023015"/>
    </source>
</evidence>
<dbReference type="Gene3D" id="1.10.357.10">
    <property type="entry name" value="Tetracycline Repressor, domain 2"/>
    <property type="match status" value="1"/>
</dbReference>
<dbReference type="InterPro" id="IPR036271">
    <property type="entry name" value="Tet_transcr_reg_TetR-rel_C_sf"/>
</dbReference>
<dbReference type="PRINTS" id="PR00455">
    <property type="entry name" value="HTHTETR"/>
</dbReference>
<sequence>MARRTKADAQATRSSLLDAAEQLFQARGVSRTSLNDIALAAGTTRGAIYWHFKDKADLFNAMMERVTLPLEAPMARAGLAHGTNTLTQLRAALLDALHLIANDDQTRRVLQIATHKMEFTDELGDVQTRRLRTHNDCVAYNRAALERAFNEQQKAPPIALDTAALGLQIMVEGLVQHWLLNPQAFDLVHSGQAMLDTYLAGLGLHATHTPALENIKPKVPPAPAL</sequence>
<evidence type="ECO:0000256" key="1">
    <source>
        <dbReference type="ARBA" id="ARBA00022491"/>
    </source>
</evidence>
<dbReference type="PROSITE" id="PS50977">
    <property type="entry name" value="HTH_TETR_2"/>
    <property type="match status" value="1"/>
</dbReference>
<keyword evidence="4" id="KW-0804">Transcription</keyword>
<keyword evidence="3 5" id="KW-0238">DNA-binding</keyword>
<proteinExistence type="predicted"/>
<dbReference type="Proteomes" id="UP000295182">
    <property type="component" value="Unassembled WGS sequence"/>
</dbReference>
<dbReference type="RefSeq" id="WP_119012938.1">
    <property type="nucleotide sequence ID" value="NZ_QXNC01000011.1"/>
</dbReference>
<accession>A0A4R2ND42</accession>
<dbReference type="SUPFAM" id="SSF48498">
    <property type="entry name" value="Tetracyclin repressor-like, C-terminal domain"/>
    <property type="match status" value="1"/>
</dbReference>
<feature type="domain" description="HTH tetR-type" evidence="6">
    <location>
        <begin position="10"/>
        <end position="70"/>
    </location>
</feature>
<keyword evidence="1" id="KW-0678">Repressor</keyword>
<evidence type="ECO:0000256" key="5">
    <source>
        <dbReference type="PROSITE-ProRule" id="PRU00335"/>
    </source>
</evidence>
<dbReference type="PANTHER" id="PTHR43479">
    <property type="entry name" value="ACREF/ENVCD OPERON REPRESSOR-RELATED"/>
    <property type="match status" value="1"/>
</dbReference>
<comment type="caution">
    <text evidence="7">The sequence shown here is derived from an EMBL/GenBank/DDBJ whole genome shotgun (WGS) entry which is preliminary data.</text>
</comment>
<dbReference type="InterPro" id="IPR050624">
    <property type="entry name" value="HTH-type_Tx_Regulator"/>
</dbReference>
<keyword evidence="2" id="KW-0805">Transcription regulation</keyword>
<dbReference type="Pfam" id="PF00440">
    <property type="entry name" value="TetR_N"/>
    <property type="match status" value="1"/>
</dbReference>
<name>A0A4R2ND42_9BURK</name>
<keyword evidence="8" id="KW-1185">Reference proteome</keyword>
<dbReference type="AlphaFoldDB" id="A0A4R2ND42"/>
<protein>
    <submittedName>
        <fullName evidence="7">TetR family transcriptional regulator</fullName>
    </submittedName>
</protein>
<dbReference type="OrthoDB" id="5816932at2"/>
<evidence type="ECO:0000256" key="3">
    <source>
        <dbReference type="ARBA" id="ARBA00023125"/>
    </source>
</evidence>
<dbReference type="GO" id="GO:0003677">
    <property type="term" value="F:DNA binding"/>
    <property type="evidence" value="ECO:0007669"/>
    <property type="project" value="UniProtKB-UniRule"/>
</dbReference>
<organism evidence="7 8">
    <name type="scientific">Simplicispira metamorpha</name>
    <dbReference type="NCBI Taxonomy" id="80881"/>
    <lineage>
        <taxon>Bacteria</taxon>
        <taxon>Pseudomonadati</taxon>
        <taxon>Pseudomonadota</taxon>
        <taxon>Betaproteobacteria</taxon>
        <taxon>Burkholderiales</taxon>
        <taxon>Comamonadaceae</taxon>
        <taxon>Simplicispira</taxon>
    </lineage>
</organism>
<evidence type="ECO:0000259" key="6">
    <source>
        <dbReference type="PROSITE" id="PS50977"/>
    </source>
</evidence>
<dbReference type="PANTHER" id="PTHR43479:SF11">
    <property type="entry name" value="ACREF_ENVCD OPERON REPRESSOR-RELATED"/>
    <property type="match status" value="1"/>
</dbReference>
<dbReference type="SUPFAM" id="SSF46689">
    <property type="entry name" value="Homeodomain-like"/>
    <property type="match status" value="1"/>
</dbReference>
<dbReference type="InterPro" id="IPR013572">
    <property type="entry name" value="Tscrpt_reg_MAATS_C"/>
</dbReference>
<dbReference type="EMBL" id="SLXH01000007">
    <property type="protein sequence ID" value="TCP19103.1"/>
    <property type="molecule type" value="Genomic_DNA"/>
</dbReference>
<reference evidence="7 8" key="1">
    <citation type="submission" date="2019-03" db="EMBL/GenBank/DDBJ databases">
        <title>Genomic Encyclopedia of Type Strains, Phase IV (KMG-IV): sequencing the most valuable type-strain genomes for metagenomic binning, comparative biology and taxonomic classification.</title>
        <authorList>
            <person name="Goeker M."/>
        </authorList>
    </citation>
    <scope>NUCLEOTIDE SEQUENCE [LARGE SCALE GENOMIC DNA]</scope>
    <source>
        <strain evidence="7 8">DSM 1837</strain>
    </source>
</reference>
<evidence type="ECO:0000313" key="7">
    <source>
        <dbReference type="EMBL" id="TCP19103.1"/>
    </source>
</evidence>
<dbReference type="InterPro" id="IPR009057">
    <property type="entry name" value="Homeodomain-like_sf"/>
</dbReference>
<evidence type="ECO:0000256" key="4">
    <source>
        <dbReference type="ARBA" id="ARBA00023163"/>
    </source>
</evidence>
<evidence type="ECO:0000313" key="8">
    <source>
        <dbReference type="Proteomes" id="UP000295182"/>
    </source>
</evidence>